<gene>
    <name evidence="1" type="ORF">FWILDA_LOCUS12101</name>
</gene>
<dbReference type="OrthoDB" id="2362971at2759"/>
<dbReference type="AlphaFoldDB" id="A0A9W4SYP7"/>
<evidence type="ECO:0000313" key="1">
    <source>
        <dbReference type="EMBL" id="CAI2185487.1"/>
    </source>
</evidence>
<keyword evidence="2" id="KW-1185">Reference proteome</keyword>
<dbReference type="GO" id="GO:0003676">
    <property type="term" value="F:nucleic acid binding"/>
    <property type="evidence" value="ECO:0007669"/>
    <property type="project" value="InterPro"/>
</dbReference>
<dbReference type="EMBL" id="CAMKVN010003745">
    <property type="protein sequence ID" value="CAI2185487.1"/>
    <property type="molecule type" value="Genomic_DNA"/>
</dbReference>
<name>A0A9W4SYP7_9GLOM</name>
<protein>
    <submittedName>
        <fullName evidence="1">12653_t:CDS:1</fullName>
    </submittedName>
</protein>
<organism evidence="1 2">
    <name type="scientific">Funneliformis geosporum</name>
    <dbReference type="NCBI Taxonomy" id="1117311"/>
    <lineage>
        <taxon>Eukaryota</taxon>
        <taxon>Fungi</taxon>
        <taxon>Fungi incertae sedis</taxon>
        <taxon>Mucoromycota</taxon>
        <taxon>Glomeromycotina</taxon>
        <taxon>Glomeromycetes</taxon>
        <taxon>Glomerales</taxon>
        <taxon>Glomeraceae</taxon>
        <taxon>Funneliformis</taxon>
    </lineage>
</organism>
<comment type="caution">
    <text evidence="1">The sequence shown here is derived from an EMBL/GenBank/DDBJ whole genome shotgun (WGS) entry which is preliminary data.</text>
</comment>
<dbReference type="SUPFAM" id="SSF54928">
    <property type="entry name" value="RNA-binding domain, RBD"/>
    <property type="match status" value="1"/>
</dbReference>
<dbReference type="Proteomes" id="UP001153678">
    <property type="component" value="Unassembled WGS sequence"/>
</dbReference>
<reference evidence="1" key="1">
    <citation type="submission" date="2022-08" db="EMBL/GenBank/DDBJ databases">
        <authorList>
            <person name="Kallberg Y."/>
            <person name="Tangrot J."/>
            <person name="Rosling A."/>
        </authorList>
    </citation>
    <scope>NUCLEOTIDE SEQUENCE</scope>
    <source>
        <strain evidence="1">Wild A</strain>
    </source>
</reference>
<proteinExistence type="predicted"/>
<sequence>MFDNCLLVTSDVTATALHITIPDFKIKTFCDFSQYKADMQFNERTIHVTDILLQMKPANIKQVFAKYGTVTDFKMTVRV</sequence>
<evidence type="ECO:0000313" key="2">
    <source>
        <dbReference type="Proteomes" id="UP001153678"/>
    </source>
</evidence>
<dbReference type="InterPro" id="IPR035979">
    <property type="entry name" value="RBD_domain_sf"/>
</dbReference>
<accession>A0A9W4SYP7</accession>